<feature type="region of interest" description="Disordered" evidence="1">
    <location>
        <begin position="117"/>
        <end position="159"/>
    </location>
</feature>
<accession>A0A6L2KZJ8</accession>
<dbReference type="GO" id="GO:0003887">
    <property type="term" value="F:DNA-directed DNA polymerase activity"/>
    <property type="evidence" value="ECO:0007669"/>
    <property type="project" value="UniProtKB-KW"/>
</dbReference>
<reference evidence="2" key="1">
    <citation type="journal article" date="2019" name="Sci. Rep.">
        <title>Draft genome of Tanacetum cinerariifolium, the natural source of mosquito coil.</title>
        <authorList>
            <person name="Yamashiro T."/>
            <person name="Shiraishi A."/>
            <person name="Satake H."/>
            <person name="Nakayama K."/>
        </authorList>
    </citation>
    <scope>NUCLEOTIDE SEQUENCE</scope>
</reference>
<keyword evidence="2" id="KW-0239">DNA-directed DNA polymerase</keyword>
<sequence length="159" mass="18200">MDGEPMWATDCVVAPTPGLAITILEIANEFAIKEKLFAEFDEFMGMNIEENSESDTKEPPFKKIIFNTDYKIKTSLKEPPTDLELKPLHDHLEYIFLEEPTFLPLIISSQLSEQNIKYQEKDKSGTKPDKNGKRGEAGKSQEQYQSIKQEKLKKMQVEG</sequence>
<protein>
    <submittedName>
        <fullName evidence="2">DNA-directed DNA polymerase</fullName>
    </submittedName>
</protein>
<keyword evidence="2" id="KW-0548">Nucleotidyltransferase</keyword>
<keyword evidence="2" id="KW-0808">Transferase</keyword>
<feature type="compositionally biased region" description="Basic and acidic residues" evidence="1">
    <location>
        <begin position="118"/>
        <end position="139"/>
    </location>
</feature>
<evidence type="ECO:0000256" key="1">
    <source>
        <dbReference type="SAM" id="MobiDB-lite"/>
    </source>
</evidence>
<organism evidence="2">
    <name type="scientific">Tanacetum cinerariifolium</name>
    <name type="common">Dalmatian daisy</name>
    <name type="synonym">Chrysanthemum cinerariifolium</name>
    <dbReference type="NCBI Taxonomy" id="118510"/>
    <lineage>
        <taxon>Eukaryota</taxon>
        <taxon>Viridiplantae</taxon>
        <taxon>Streptophyta</taxon>
        <taxon>Embryophyta</taxon>
        <taxon>Tracheophyta</taxon>
        <taxon>Spermatophyta</taxon>
        <taxon>Magnoliopsida</taxon>
        <taxon>eudicotyledons</taxon>
        <taxon>Gunneridae</taxon>
        <taxon>Pentapetalae</taxon>
        <taxon>asterids</taxon>
        <taxon>campanulids</taxon>
        <taxon>Asterales</taxon>
        <taxon>Asteraceae</taxon>
        <taxon>Asteroideae</taxon>
        <taxon>Anthemideae</taxon>
        <taxon>Anthemidinae</taxon>
        <taxon>Tanacetum</taxon>
    </lineage>
</organism>
<dbReference type="AlphaFoldDB" id="A0A6L2KZJ8"/>
<gene>
    <name evidence="2" type="ORF">Tci_026367</name>
</gene>
<evidence type="ECO:0000313" key="2">
    <source>
        <dbReference type="EMBL" id="GEU54389.1"/>
    </source>
</evidence>
<proteinExistence type="predicted"/>
<name>A0A6L2KZJ8_TANCI</name>
<feature type="compositionally biased region" description="Basic and acidic residues" evidence="1">
    <location>
        <begin position="148"/>
        <end position="159"/>
    </location>
</feature>
<dbReference type="EMBL" id="BKCJ010003324">
    <property type="protein sequence ID" value="GEU54389.1"/>
    <property type="molecule type" value="Genomic_DNA"/>
</dbReference>
<comment type="caution">
    <text evidence="2">The sequence shown here is derived from an EMBL/GenBank/DDBJ whole genome shotgun (WGS) entry which is preliminary data.</text>
</comment>